<comment type="caution">
    <text evidence="2">The sequence shown here is derived from an EMBL/GenBank/DDBJ whole genome shotgun (WGS) entry which is preliminary data.</text>
</comment>
<dbReference type="InterPro" id="IPR037257">
    <property type="entry name" value="T2SS_E_N_sf"/>
</dbReference>
<dbReference type="SUPFAM" id="SSF160246">
    <property type="entry name" value="EspE N-terminal domain-like"/>
    <property type="match status" value="1"/>
</dbReference>
<accession>A0A0F8ZTB5</accession>
<dbReference type="AlphaFoldDB" id="A0A0F8ZTB5"/>
<organism evidence="2">
    <name type="scientific">marine sediment metagenome</name>
    <dbReference type="NCBI Taxonomy" id="412755"/>
    <lineage>
        <taxon>unclassified sequences</taxon>
        <taxon>metagenomes</taxon>
        <taxon>ecological metagenomes</taxon>
    </lineage>
</organism>
<protein>
    <recommendedName>
        <fullName evidence="1">Type II secretion system protein GspE N-terminal domain-containing protein</fullName>
    </recommendedName>
</protein>
<sequence>MAEQLDVYRDWLRIEETARPLNFYQLLRLKTFEDGTARIRDHYRKMNEHVRKFSTGDYAVQSQQLLNELAKAMLCLTDAQRKREYDASLGRKDTGEGRRRTLEEILLADKTVDRDQLAKARNYAAAVGLEVRDALVQQKMAGADVVMLAYAESVGLPYVELEDVGVDEELITQIPPTLARQHSCVPVMIDENHLLMASPNPVVPDVEEELRLRFEMPVRTVL</sequence>
<dbReference type="InterPro" id="IPR007831">
    <property type="entry name" value="T2SS_GspE_N"/>
</dbReference>
<name>A0A0F8ZTB5_9ZZZZ</name>
<proteinExistence type="predicted"/>
<feature type="non-terminal residue" evidence="2">
    <location>
        <position position="222"/>
    </location>
</feature>
<dbReference type="EMBL" id="LAZR01061637">
    <property type="protein sequence ID" value="KKK63181.1"/>
    <property type="molecule type" value="Genomic_DNA"/>
</dbReference>
<dbReference type="Pfam" id="PF05157">
    <property type="entry name" value="MshEN"/>
    <property type="match status" value="1"/>
</dbReference>
<evidence type="ECO:0000259" key="1">
    <source>
        <dbReference type="Pfam" id="PF05157"/>
    </source>
</evidence>
<evidence type="ECO:0000313" key="2">
    <source>
        <dbReference type="EMBL" id="KKK63181.1"/>
    </source>
</evidence>
<reference evidence="2" key="1">
    <citation type="journal article" date="2015" name="Nature">
        <title>Complex archaea that bridge the gap between prokaryotes and eukaryotes.</title>
        <authorList>
            <person name="Spang A."/>
            <person name="Saw J.H."/>
            <person name="Jorgensen S.L."/>
            <person name="Zaremba-Niedzwiedzka K."/>
            <person name="Martijn J."/>
            <person name="Lind A.E."/>
            <person name="van Eijk R."/>
            <person name="Schleper C."/>
            <person name="Guy L."/>
            <person name="Ettema T.J."/>
        </authorList>
    </citation>
    <scope>NUCLEOTIDE SEQUENCE</scope>
</reference>
<gene>
    <name evidence="2" type="ORF">LCGC14_2996870</name>
</gene>
<dbReference type="Gene3D" id="3.30.300.160">
    <property type="entry name" value="Type II secretion system, protein E, N-terminal domain"/>
    <property type="match status" value="1"/>
</dbReference>
<feature type="domain" description="Type II secretion system protein GspE N-terminal" evidence="1">
    <location>
        <begin position="155"/>
        <end position="221"/>
    </location>
</feature>